<gene>
    <name evidence="1" type="ORF">HXO65_00060</name>
</gene>
<proteinExistence type="predicted"/>
<protein>
    <submittedName>
        <fullName evidence="1">Uncharacterized protein</fullName>
    </submittedName>
</protein>
<reference evidence="1" key="1">
    <citation type="submission" date="2020-04" db="EMBL/GenBank/DDBJ databases">
        <title>Deep metagenomics examines the oral microbiome during advanced dental caries in children, revealing novel taxa and co-occurrences with host molecules.</title>
        <authorList>
            <person name="Baker J.L."/>
            <person name="Morton J.T."/>
            <person name="Dinis M."/>
            <person name="Alvarez R."/>
            <person name="Tran N.C."/>
            <person name="Knight R."/>
            <person name="Edlund A."/>
        </authorList>
    </citation>
    <scope>NUCLEOTIDE SEQUENCE</scope>
    <source>
        <strain evidence="1">JCVI_47_bin.3</strain>
    </source>
</reference>
<evidence type="ECO:0000313" key="2">
    <source>
        <dbReference type="Proteomes" id="UP000785653"/>
    </source>
</evidence>
<dbReference type="Proteomes" id="UP000785653">
    <property type="component" value="Unassembled WGS sequence"/>
</dbReference>
<name>A0A930LXC1_9MICC</name>
<comment type="caution">
    <text evidence="1">The sequence shown here is derived from an EMBL/GenBank/DDBJ whole genome shotgun (WGS) entry which is preliminary data.</text>
</comment>
<organism evidence="1 2">
    <name type="scientific">Rothia mucilaginosa</name>
    <dbReference type="NCBI Taxonomy" id="43675"/>
    <lineage>
        <taxon>Bacteria</taxon>
        <taxon>Bacillati</taxon>
        <taxon>Actinomycetota</taxon>
        <taxon>Actinomycetes</taxon>
        <taxon>Micrococcales</taxon>
        <taxon>Micrococcaceae</taxon>
        <taxon>Rothia</taxon>
    </lineage>
</organism>
<dbReference type="AlphaFoldDB" id="A0A930LXC1"/>
<accession>A0A930LXC1</accession>
<evidence type="ECO:0000313" key="1">
    <source>
        <dbReference type="EMBL" id="MBF1672598.1"/>
    </source>
</evidence>
<sequence>MPEQKYRLTVNTLKHRETLTFDGTYEDIISELEGTQRDLHEPLMWAEEVAHMVTCPECEELTWINVWWYWKEHVGEQEAYRTERPEPNCDSIREYAYHVLKNDMLGCKKWEHLITLDRLEND</sequence>
<dbReference type="EMBL" id="JABZXS010000001">
    <property type="protein sequence ID" value="MBF1672598.1"/>
    <property type="molecule type" value="Genomic_DNA"/>
</dbReference>